<dbReference type="PANTHER" id="PTHR23244:SF456">
    <property type="entry name" value="MULTIPLE EPIDERMAL GROWTH FACTOR-LIKE DOMAINS PROTEIN 8"/>
    <property type="match status" value="1"/>
</dbReference>
<evidence type="ECO:0000256" key="2">
    <source>
        <dbReference type="ARBA" id="ARBA00022441"/>
    </source>
</evidence>
<evidence type="ECO:0000313" key="9">
    <source>
        <dbReference type="Proteomes" id="UP000799772"/>
    </source>
</evidence>
<evidence type="ECO:0000256" key="5">
    <source>
        <dbReference type="ARBA" id="ARBA00023054"/>
    </source>
</evidence>
<keyword evidence="9" id="KW-1185">Reference proteome</keyword>
<dbReference type="InterPro" id="IPR015915">
    <property type="entry name" value="Kelch-typ_b-propeller"/>
</dbReference>
<feature type="region of interest" description="Disordered" evidence="7">
    <location>
        <begin position="1"/>
        <end position="85"/>
    </location>
</feature>
<dbReference type="EMBL" id="ML978121">
    <property type="protein sequence ID" value="KAF2105109.1"/>
    <property type="molecule type" value="Genomic_DNA"/>
</dbReference>
<protein>
    <submittedName>
        <fullName evidence="8">Uncharacterized protein</fullName>
    </submittedName>
</protein>
<keyword evidence="5 6" id="KW-0175">Coiled coil</keyword>
<organism evidence="8 9">
    <name type="scientific">Rhizodiscina lignyota</name>
    <dbReference type="NCBI Taxonomy" id="1504668"/>
    <lineage>
        <taxon>Eukaryota</taxon>
        <taxon>Fungi</taxon>
        <taxon>Dikarya</taxon>
        <taxon>Ascomycota</taxon>
        <taxon>Pezizomycotina</taxon>
        <taxon>Dothideomycetes</taxon>
        <taxon>Pleosporomycetidae</taxon>
        <taxon>Aulographales</taxon>
        <taxon>Rhizodiscinaceae</taxon>
        <taxon>Rhizodiscina</taxon>
    </lineage>
</organism>
<evidence type="ECO:0000256" key="6">
    <source>
        <dbReference type="SAM" id="Coils"/>
    </source>
</evidence>
<proteinExistence type="predicted"/>
<feature type="coiled-coil region" evidence="6">
    <location>
        <begin position="1039"/>
        <end position="1122"/>
    </location>
</feature>
<dbReference type="OrthoDB" id="45365at2759"/>
<comment type="subcellular location">
    <subcellularLocation>
        <location evidence="1">Cytoplasm</location>
    </subcellularLocation>
</comment>
<feature type="compositionally biased region" description="Polar residues" evidence="7">
    <location>
        <begin position="668"/>
        <end position="678"/>
    </location>
</feature>
<feature type="compositionally biased region" description="Low complexity" evidence="7">
    <location>
        <begin position="40"/>
        <end position="50"/>
    </location>
</feature>
<evidence type="ECO:0000256" key="7">
    <source>
        <dbReference type="SAM" id="MobiDB-lite"/>
    </source>
</evidence>
<comment type="caution">
    <text evidence="8">The sequence shown here is derived from an EMBL/GenBank/DDBJ whole genome shotgun (WGS) entry which is preliminary data.</text>
</comment>
<feature type="compositionally biased region" description="Polar residues" evidence="7">
    <location>
        <begin position="64"/>
        <end position="85"/>
    </location>
</feature>
<feature type="region of interest" description="Disordered" evidence="7">
    <location>
        <begin position="1287"/>
        <end position="1310"/>
    </location>
</feature>
<reference evidence="8" key="1">
    <citation type="journal article" date="2020" name="Stud. Mycol.">
        <title>101 Dothideomycetes genomes: a test case for predicting lifestyles and emergence of pathogens.</title>
        <authorList>
            <person name="Haridas S."/>
            <person name="Albert R."/>
            <person name="Binder M."/>
            <person name="Bloem J."/>
            <person name="Labutti K."/>
            <person name="Salamov A."/>
            <person name="Andreopoulos B."/>
            <person name="Baker S."/>
            <person name="Barry K."/>
            <person name="Bills G."/>
            <person name="Bluhm B."/>
            <person name="Cannon C."/>
            <person name="Castanera R."/>
            <person name="Culley D."/>
            <person name="Daum C."/>
            <person name="Ezra D."/>
            <person name="Gonzalez J."/>
            <person name="Henrissat B."/>
            <person name="Kuo A."/>
            <person name="Liang C."/>
            <person name="Lipzen A."/>
            <person name="Lutzoni F."/>
            <person name="Magnuson J."/>
            <person name="Mondo S."/>
            <person name="Nolan M."/>
            <person name="Ohm R."/>
            <person name="Pangilinan J."/>
            <person name="Park H.-J."/>
            <person name="Ramirez L."/>
            <person name="Alfaro M."/>
            <person name="Sun H."/>
            <person name="Tritt A."/>
            <person name="Yoshinaga Y."/>
            <person name="Zwiers L.-H."/>
            <person name="Turgeon B."/>
            <person name="Goodwin S."/>
            <person name="Spatafora J."/>
            <person name="Crous P."/>
            <person name="Grigoriev I."/>
        </authorList>
    </citation>
    <scope>NUCLEOTIDE SEQUENCE</scope>
    <source>
        <strain evidence="8">CBS 133067</strain>
    </source>
</reference>
<evidence type="ECO:0000256" key="1">
    <source>
        <dbReference type="ARBA" id="ARBA00004496"/>
    </source>
</evidence>
<sequence>MSFLFKSKKPAPGTGGLPPATRNITSAHGERTMIPTANGLNSSLNSSLNSPRDVAERVPREVQKTQTPTPGSSVNASLNSIQSASPEPIGIREISDVDMPQQGDSPYPWSQRRLNFTAQANPFPRYGAAVNSSASKEGWIYLMGGLINSTTVKGDLWMVEASSGTMACYPVQTPSEGPGPRVGHSSLLVGNAFIVFGGDTKLQEEDVLDDTLYLLNTASKQWSKALPAGPRPSGRYGHTLNILGSKIYVFGGQVEGFFFNDLVAFDLNGLQVPGNRWQMLIPNSKDGVNAAGPVPVPRTNHTCVTWQDKLYLFGGTDGTRWFNDVWTYDPRTNQWSELDCIGYIPAPREGHAAALVDDTMYIFGGRVQDGSDLGDLAAFRISSRRWYMFQNMGMSPSARSGHSMTAFGKHIVVLGGEPSSAPHDPKELSLSYVLDTSKIRYPPSEGQPQGSSGSERVPPARKFSNSDRSTAIPIKQGAPGPGGPLGPLGPPFPRNQDVAIARPGTAPAGSGPPPTQQAPQPRPNGVIQEPPKPKKSQSQKPLRGPNGITSPFGRSNSVDSTEPTENPAAAAAITRAMSPRGRTPSEERHPSIKRTKSPPLRRSQDNSRPSSAMSRAGSRAARQQGSVSSIDPLAHAHARASAGSIDDTRTASRTASRSTEILAVDSGIGSSPALSQQNDELLRELEAARGRNAWYAGELALARKAGYNPSSSSGNQILDERAADIFGDDDRPLIEALLSMRTELGKMQGAIEAQAVEATNKVSEAEKQRDAAVNEAIYAKAKLAAHGGAGDEASNRDLVATPDADRIADANKRLAASLNEKNELSTRLAKIELEIETERRARHLAEDTVEAAEKRVAELDSYRQRAAGELESLRAELHEAERAAREEAANCAEAVSKHRLLEVDHSELAAKHAVLDEGARDHATVMENLREAVNTSSDKASLLETKLAGERTHREELEQQLSVLRVEHDNRSTELESVTRRLRDAEELAEKHAAEARTHREAVLSGLNKASSRALEDPTPNDQRVEVLQEQVITANALVRKNQDAADTASEKLRRAEERIAGLEAYQEQSSREGLTIRKQLQIAMRDAQAMQADKNELQQQLERLRLESNALEVQLKTLKNLLDERGVSAADRRSRALDSPSFRNFGTPDQNRVRELEQQLDASAKAHDDLRQTFEQREAENSREYEAKLANLENDHQAAVKYVRGIEKMLAKMKQELQRTKSAKDELEKELVGHRADAQARGVDDEAKANWEAEREALRREMEEVQESLRTSIAELENQIEQLKTSLDASEMEREKLQEQAKTESEQHTQQLTVLQERAHADLDHVRRENAVLAERAKDAENKVQMFLDQFESSVDNYRRQSRMPGAETPKFQHSSMAVGGEMKPPTSPTDMGATQQGMGHMQHARDRSSTALDSLASELESLRTHWETTNKNYRLSDKFDFERTPTGQGEDLGESLASWRRKLDLDEAEERKDALGVNGGEKM</sequence>
<feature type="compositionally biased region" description="Polar residues" evidence="7">
    <location>
        <begin position="547"/>
        <end position="564"/>
    </location>
</feature>
<dbReference type="SMART" id="SM00612">
    <property type="entry name" value="Kelch"/>
    <property type="match status" value="2"/>
</dbReference>
<gene>
    <name evidence="8" type="ORF">NA57DRAFT_63290</name>
</gene>
<accession>A0A9P4ISL5</accession>
<feature type="compositionally biased region" description="Basic and acidic residues" evidence="7">
    <location>
        <begin position="1292"/>
        <end position="1308"/>
    </location>
</feature>
<dbReference type="PANTHER" id="PTHR23244">
    <property type="entry name" value="KELCH REPEAT DOMAIN"/>
    <property type="match status" value="1"/>
</dbReference>
<keyword evidence="4" id="KW-0677">Repeat</keyword>
<feature type="compositionally biased region" description="Basic and acidic residues" evidence="7">
    <location>
        <begin position="53"/>
        <end position="63"/>
    </location>
</feature>
<feature type="compositionally biased region" description="Pro residues" evidence="7">
    <location>
        <begin position="510"/>
        <end position="522"/>
    </location>
</feature>
<name>A0A9P4ISL5_9PEZI</name>
<dbReference type="InterPro" id="IPR006652">
    <property type="entry name" value="Kelch_1"/>
</dbReference>
<feature type="compositionally biased region" description="Pro residues" evidence="7">
    <location>
        <begin position="481"/>
        <end position="493"/>
    </location>
</feature>
<dbReference type="FunFam" id="2.120.10.80:FF:000049">
    <property type="entry name" value="Cell polarity protein (Tea1)"/>
    <property type="match status" value="1"/>
</dbReference>
<dbReference type="Proteomes" id="UP000799772">
    <property type="component" value="Unassembled WGS sequence"/>
</dbReference>
<keyword evidence="2" id="KW-0880">Kelch repeat</keyword>
<feature type="region of interest" description="Disordered" evidence="7">
    <location>
        <begin position="439"/>
        <end position="678"/>
    </location>
</feature>
<keyword evidence="3" id="KW-0963">Cytoplasm</keyword>
<dbReference type="Pfam" id="PF24681">
    <property type="entry name" value="Kelch_KLHDC2_KLHL20_DRC7"/>
    <property type="match status" value="1"/>
</dbReference>
<dbReference type="GO" id="GO:0051285">
    <property type="term" value="C:cell cortex of cell tip"/>
    <property type="evidence" value="ECO:0007669"/>
    <property type="project" value="TreeGrafter"/>
</dbReference>
<feature type="compositionally biased region" description="Polar residues" evidence="7">
    <location>
        <begin position="1142"/>
        <end position="1151"/>
    </location>
</feature>
<evidence type="ECO:0000313" key="8">
    <source>
        <dbReference type="EMBL" id="KAF2105109.1"/>
    </source>
</evidence>
<dbReference type="SUPFAM" id="SSF117281">
    <property type="entry name" value="Kelch motif"/>
    <property type="match status" value="1"/>
</dbReference>
<feature type="region of interest" description="Disordered" evidence="7">
    <location>
        <begin position="1130"/>
        <end position="1152"/>
    </location>
</feature>
<feature type="compositionally biased region" description="Low complexity" evidence="7">
    <location>
        <begin position="607"/>
        <end position="626"/>
    </location>
</feature>
<feature type="coiled-coil region" evidence="6">
    <location>
        <begin position="748"/>
        <end position="775"/>
    </location>
</feature>
<dbReference type="GO" id="GO:0061245">
    <property type="term" value="P:establishment or maintenance of bipolar cell polarity"/>
    <property type="evidence" value="ECO:0007669"/>
    <property type="project" value="TreeGrafter"/>
</dbReference>
<feature type="region of interest" description="Disordered" evidence="7">
    <location>
        <begin position="1363"/>
        <end position="1398"/>
    </location>
</feature>
<feature type="coiled-coil region" evidence="6">
    <location>
        <begin position="807"/>
        <end position="890"/>
    </location>
</feature>
<feature type="compositionally biased region" description="Low complexity" evidence="7">
    <location>
        <begin position="442"/>
        <end position="455"/>
    </location>
</feature>
<feature type="coiled-coil region" evidence="6">
    <location>
        <begin position="926"/>
        <end position="1002"/>
    </location>
</feature>
<evidence type="ECO:0000256" key="3">
    <source>
        <dbReference type="ARBA" id="ARBA00022490"/>
    </source>
</evidence>
<evidence type="ECO:0000256" key="4">
    <source>
        <dbReference type="ARBA" id="ARBA00022737"/>
    </source>
</evidence>
<dbReference type="Gene3D" id="2.120.10.80">
    <property type="entry name" value="Kelch-type beta propeller"/>
    <property type="match status" value="1"/>
</dbReference>